<evidence type="ECO:0000259" key="3">
    <source>
        <dbReference type="Pfam" id="PF16344"/>
    </source>
</evidence>
<dbReference type="Gene3D" id="3.55.50.30">
    <property type="match status" value="1"/>
</dbReference>
<dbReference type="OrthoDB" id="641696at2"/>
<dbReference type="AlphaFoldDB" id="A0A1G6MVP3"/>
<dbReference type="EMBL" id="FMZO01000003">
    <property type="protein sequence ID" value="SDC59277.1"/>
    <property type="molecule type" value="Genomic_DNA"/>
</dbReference>
<gene>
    <name evidence="4" type="ORF">SAMN04487894_10347</name>
</gene>
<dbReference type="InterPro" id="IPR032508">
    <property type="entry name" value="FecR_C"/>
</dbReference>
<dbReference type="PANTHER" id="PTHR30273">
    <property type="entry name" value="PERIPLASMIC SIGNAL SENSOR AND SIGMA FACTOR ACTIVATOR FECR-RELATED"/>
    <property type="match status" value="1"/>
</dbReference>
<dbReference type="Pfam" id="PF16344">
    <property type="entry name" value="FecR_C"/>
    <property type="match status" value="1"/>
</dbReference>
<evidence type="ECO:0000256" key="1">
    <source>
        <dbReference type="SAM" id="Phobius"/>
    </source>
</evidence>
<keyword evidence="1" id="KW-1133">Transmembrane helix</keyword>
<keyword evidence="5" id="KW-1185">Reference proteome</keyword>
<reference evidence="5" key="1">
    <citation type="submission" date="2016-10" db="EMBL/GenBank/DDBJ databases">
        <authorList>
            <person name="Varghese N."/>
            <person name="Submissions S."/>
        </authorList>
    </citation>
    <scope>NUCLEOTIDE SEQUENCE [LARGE SCALE GENOMIC DNA]</scope>
    <source>
        <strain evidence="5">DSM 25811 / CCM 8410 / LMG 26954 / E90</strain>
    </source>
</reference>
<dbReference type="STRING" id="1285928.SAMN04487894_10347"/>
<feature type="domain" description="Protein FecR C-terminal" evidence="3">
    <location>
        <begin position="326"/>
        <end position="388"/>
    </location>
</feature>
<name>A0A1G6MVP3_NIADE</name>
<protein>
    <submittedName>
        <fullName evidence="4">FecR family protein</fullName>
    </submittedName>
</protein>
<evidence type="ECO:0000313" key="5">
    <source>
        <dbReference type="Proteomes" id="UP000198757"/>
    </source>
</evidence>
<dbReference type="Pfam" id="PF04773">
    <property type="entry name" value="FecR"/>
    <property type="match status" value="1"/>
</dbReference>
<organism evidence="4 5">
    <name type="scientific">Niabella drilacis (strain DSM 25811 / CCM 8410 / CCUG 62505 / LMG 26954 / E90)</name>
    <dbReference type="NCBI Taxonomy" id="1285928"/>
    <lineage>
        <taxon>Bacteria</taxon>
        <taxon>Pseudomonadati</taxon>
        <taxon>Bacteroidota</taxon>
        <taxon>Chitinophagia</taxon>
        <taxon>Chitinophagales</taxon>
        <taxon>Chitinophagaceae</taxon>
        <taxon>Niabella</taxon>
    </lineage>
</organism>
<evidence type="ECO:0000259" key="2">
    <source>
        <dbReference type="Pfam" id="PF04773"/>
    </source>
</evidence>
<dbReference type="GO" id="GO:0016989">
    <property type="term" value="F:sigma factor antagonist activity"/>
    <property type="evidence" value="ECO:0007669"/>
    <property type="project" value="TreeGrafter"/>
</dbReference>
<proteinExistence type="predicted"/>
<dbReference type="RefSeq" id="WP_090389241.1">
    <property type="nucleotide sequence ID" value="NZ_FMZO01000003.1"/>
</dbReference>
<keyword evidence="1" id="KW-0812">Transmembrane</keyword>
<dbReference type="Gene3D" id="2.60.120.1440">
    <property type="match status" value="1"/>
</dbReference>
<keyword evidence="1" id="KW-0472">Membrane</keyword>
<dbReference type="InterPro" id="IPR006860">
    <property type="entry name" value="FecR"/>
</dbReference>
<dbReference type="InterPro" id="IPR012373">
    <property type="entry name" value="Ferrdict_sens_TM"/>
</dbReference>
<dbReference type="Proteomes" id="UP000198757">
    <property type="component" value="Unassembled WGS sequence"/>
</dbReference>
<sequence>MPHSLFNALLQKFHAGTLDEQEAIRFRDLLLSGACDELLKDAVEQRLQQPRSPAAFTDAKKQLLLQQLLQHIQQPPEKKQARVVRWWWAAAAAVLVLLGGYWFFKPAGPHSPGPGMAKKVPDINAPEKSTAYITLADGRQVLLDSLARDVISIGSGTGVYKNADGQISYQGAPAVATVNTLTVPRGSRPVGLVLPDGSKVWLDAGSALSYPTGFTGTERRVTLTGQGYFEVARMNAPGSSGTMLPFMVTSGEITTKVLGTHFNVNAYKEEGMVKVTLLEGHVKVAPEGGGDEVDVKPGQQAQWTGGHLKLDRSPDLDEVMAWRSDRFYFNGTDIRSVMQQVGRWYDAEIVFKEPFSHSCVADLPRNMPVSELLKIIELTGVVHFKIENMPHKKITVSR</sequence>
<accession>A0A1G6MVP3</accession>
<dbReference type="PANTHER" id="PTHR30273:SF2">
    <property type="entry name" value="PROTEIN FECR"/>
    <property type="match status" value="1"/>
</dbReference>
<feature type="domain" description="FecR protein" evidence="2">
    <location>
        <begin position="192"/>
        <end position="283"/>
    </location>
</feature>
<feature type="transmembrane region" description="Helical" evidence="1">
    <location>
        <begin position="86"/>
        <end position="104"/>
    </location>
</feature>
<evidence type="ECO:0000313" key="4">
    <source>
        <dbReference type="EMBL" id="SDC59277.1"/>
    </source>
</evidence>